<evidence type="ECO:0000256" key="7">
    <source>
        <dbReference type="ARBA" id="ARBA00023136"/>
    </source>
</evidence>
<sequence>MEKIYRILLGIFLVCLIPILLVLSYWSCRYSYYGTVDYSIRNLLIKDSTWKHIFIFLLASVIVYEGDKWLTAQNQINQEKICIYTLLATSVTAFLLGSIYVLNNPYYPVGDQISATAFAAYCRDGNFIMLCSGGYVGMYQQQKGLGILYEMLFALFGNFNYTPAKILHVIWWVLAILAGYGFLKLNTDRAIFRIVYCIMMLGCIPFLLYLPYIYGDVLSISFGMVMFWAVSAYEHYEKKRYIALAACVAGIAVLARKNTWIILIGVGIYAALVCLKKKKGQYLLAGFAILLTAALTVKAVDVMYEYRSGYPSDIGIPSILWIAMGLQETDGMAGVYNRYQQTTFAEHDFQQEPAAQEGKEYIRERLREFRENPAMARDFFKRKLEDQWIEPLFSSLKATESFDTDGEPLSSGITSLYYGNIHETVWKLANYYQSIVYLAGLVLGIALCGRWWQKKEIPTALWLPLIGIVGGFLFSIIWEAQSRYVFPYYVFLILFVPMGLYETGRAISRLPKHRRKTTEQNQTQEESLREIA</sequence>
<accession>A0AAE3D7B5</accession>
<comment type="caution">
    <text evidence="10">The sequence shown here is derived from an EMBL/GenBank/DDBJ whole genome shotgun (WGS) entry which is preliminary data.</text>
</comment>
<protein>
    <recommendedName>
        <fullName evidence="12">Glycosyltransferase RgtA/B/C/D-like domain-containing protein</fullName>
    </recommendedName>
</protein>
<keyword evidence="5 9" id="KW-0812">Transmembrane</keyword>
<keyword evidence="6 9" id="KW-1133">Transmembrane helix</keyword>
<keyword evidence="2" id="KW-1003">Cell membrane</keyword>
<dbReference type="GO" id="GO:0016763">
    <property type="term" value="F:pentosyltransferase activity"/>
    <property type="evidence" value="ECO:0007669"/>
    <property type="project" value="TreeGrafter"/>
</dbReference>
<feature type="transmembrane region" description="Helical" evidence="9">
    <location>
        <begin position="190"/>
        <end position="207"/>
    </location>
</feature>
<feature type="transmembrane region" description="Helical" evidence="9">
    <location>
        <begin position="282"/>
        <end position="300"/>
    </location>
</feature>
<dbReference type="InterPro" id="IPR050297">
    <property type="entry name" value="LipidA_mod_glycosyltrf_83"/>
</dbReference>
<evidence type="ECO:0000256" key="2">
    <source>
        <dbReference type="ARBA" id="ARBA00022475"/>
    </source>
</evidence>
<reference evidence="10 11" key="1">
    <citation type="submission" date="2021-10" db="EMBL/GenBank/DDBJ databases">
        <title>Anaerobic single-cell dispensing facilitates the cultivation of human gut bacteria.</title>
        <authorList>
            <person name="Afrizal A."/>
        </authorList>
    </citation>
    <scope>NUCLEOTIDE SEQUENCE [LARGE SCALE GENOMIC DNA]</scope>
    <source>
        <strain evidence="10 11">CLA-AA-H273</strain>
    </source>
</reference>
<evidence type="ECO:0000256" key="9">
    <source>
        <dbReference type="SAM" id="Phobius"/>
    </source>
</evidence>
<feature type="transmembrane region" description="Helical" evidence="9">
    <location>
        <begin position="260"/>
        <end position="275"/>
    </location>
</feature>
<evidence type="ECO:0000256" key="8">
    <source>
        <dbReference type="SAM" id="MobiDB-lite"/>
    </source>
</evidence>
<keyword evidence="3" id="KW-0328">Glycosyltransferase</keyword>
<feature type="region of interest" description="Disordered" evidence="8">
    <location>
        <begin position="512"/>
        <end position="532"/>
    </location>
</feature>
<feature type="transmembrane region" description="Helical" evidence="9">
    <location>
        <begin position="484"/>
        <end position="504"/>
    </location>
</feature>
<comment type="subcellular location">
    <subcellularLocation>
        <location evidence="1">Cell membrane</location>
        <topology evidence="1">Multi-pass membrane protein</topology>
    </subcellularLocation>
</comment>
<feature type="transmembrane region" description="Helical" evidence="9">
    <location>
        <begin position="166"/>
        <end position="183"/>
    </location>
</feature>
<feature type="transmembrane region" description="Helical" evidence="9">
    <location>
        <begin position="82"/>
        <end position="102"/>
    </location>
</feature>
<dbReference type="GO" id="GO:0009103">
    <property type="term" value="P:lipopolysaccharide biosynthetic process"/>
    <property type="evidence" value="ECO:0007669"/>
    <property type="project" value="UniProtKB-ARBA"/>
</dbReference>
<dbReference type="AlphaFoldDB" id="A0AAE3D7B5"/>
<dbReference type="GO" id="GO:0005886">
    <property type="term" value="C:plasma membrane"/>
    <property type="evidence" value="ECO:0007669"/>
    <property type="project" value="UniProtKB-SubCell"/>
</dbReference>
<organism evidence="10 11">
    <name type="scientific">Waltera acetigignens</name>
    <dbReference type="NCBI Taxonomy" id="2981769"/>
    <lineage>
        <taxon>Bacteria</taxon>
        <taxon>Bacillati</taxon>
        <taxon>Bacillota</taxon>
        <taxon>Clostridia</taxon>
        <taxon>Lachnospirales</taxon>
        <taxon>Lachnospiraceae</taxon>
        <taxon>Waltera</taxon>
    </lineage>
</organism>
<evidence type="ECO:0000256" key="4">
    <source>
        <dbReference type="ARBA" id="ARBA00022679"/>
    </source>
</evidence>
<keyword evidence="7 9" id="KW-0472">Membrane</keyword>
<proteinExistence type="predicted"/>
<dbReference type="PANTHER" id="PTHR33908">
    <property type="entry name" value="MANNOSYLTRANSFERASE YKCB-RELATED"/>
    <property type="match status" value="1"/>
</dbReference>
<dbReference type="RefSeq" id="WP_227733615.1">
    <property type="nucleotide sequence ID" value="NZ_JAJEPV010000033.1"/>
</dbReference>
<feature type="transmembrane region" description="Helical" evidence="9">
    <location>
        <begin position="213"/>
        <end position="232"/>
    </location>
</feature>
<keyword evidence="4" id="KW-0808">Transferase</keyword>
<evidence type="ECO:0008006" key="12">
    <source>
        <dbReference type="Google" id="ProtNLM"/>
    </source>
</evidence>
<evidence type="ECO:0000256" key="5">
    <source>
        <dbReference type="ARBA" id="ARBA00022692"/>
    </source>
</evidence>
<feature type="transmembrane region" description="Helical" evidence="9">
    <location>
        <begin position="7"/>
        <end position="26"/>
    </location>
</feature>
<evidence type="ECO:0000256" key="6">
    <source>
        <dbReference type="ARBA" id="ARBA00022989"/>
    </source>
</evidence>
<evidence type="ECO:0000313" key="11">
    <source>
        <dbReference type="Proteomes" id="UP001197795"/>
    </source>
</evidence>
<evidence type="ECO:0000313" key="10">
    <source>
        <dbReference type="EMBL" id="MCC2120463.1"/>
    </source>
</evidence>
<keyword evidence="11" id="KW-1185">Reference proteome</keyword>
<gene>
    <name evidence="10" type="ORF">LKD75_12835</name>
</gene>
<feature type="transmembrane region" description="Helical" evidence="9">
    <location>
        <begin position="239"/>
        <end position="254"/>
    </location>
</feature>
<dbReference type="EMBL" id="JAJEPV010000033">
    <property type="protein sequence ID" value="MCC2120463.1"/>
    <property type="molecule type" value="Genomic_DNA"/>
</dbReference>
<evidence type="ECO:0000256" key="1">
    <source>
        <dbReference type="ARBA" id="ARBA00004651"/>
    </source>
</evidence>
<dbReference type="PANTHER" id="PTHR33908:SF11">
    <property type="entry name" value="MEMBRANE PROTEIN"/>
    <property type="match status" value="1"/>
</dbReference>
<name>A0AAE3D7B5_9FIRM</name>
<dbReference type="Proteomes" id="UP001197795">
    <property type="component" value="Unassembled WGS sequence"/>
</dbReference>
<evidence type="ECO:0000256" key="3">
    <source>
        <dbReference type="ARBA" id="ARBA00022676"/>
    </source>
</evidence>
<feature type="transmembrane region" description="Helical" evidence="9">
    <location>
        <begin position="459"/>
        <end position="478"/>
    </location>
</feature>
<feature type="transmembrane region" description="Helical" evidence="9">
    <location>
        <begin position="431"/>
        <end position="452"/>
    </location>
</feature>